<feature type="region of interest" description="Disordered" evidence="1">
    <location>
        <begin position="129"/>
        <end position="194"/>
    </location>
</feature>
<keyword evidence="2" id="KW-1133">Transmembrane helix</keyword>
<proteinExistence type="predicted"/>
<dbReference type="OrthoDB" id="10464949at2759"/>
<evidence type="ECO:0000256" key="2">
    <source>
        <dbReference type="SAM" id="Phobius"/>
    </source>
</evidence>
<organism evidence="3 4">
    <name type="scientific">Venturia nashicola</name>
    <dbReference type="NCBI Taxonomy" id="86259"/>
    <lineage>
        <taxon>Eukaryota</taxon>
        <taxon>Fungi</taxon>
        <taxon>Dikarya</taxon>
        <taxon>Ascomycota</taxon>
        <taxon>Pezizomycotina</taxon>
        <taxon>Dothideomycetes</taxon>
        <taxon>Pleosporomycetidae</taxon>
        <taxon>Venturiales</taxon>
        <taxon>Venturiaceae</taxon>
        <taxon>Venturia</taxon>
    </lineage>
</organism>
<sequence length="226" mass="24906">MAPPPPALPAPTTDMTPIDSHSDTGSRASTTAFYMLLSGLISLAILAIAWSFWLRRRNGRSNQKYGSHNIEAAYLHNPNYPPLTGSKTLNAIKTAGGRITNAIRVKKMGRSAPRTIPEEIELPRIARVYMGPGNSTTGAGAAPGSSRLGQEPDRKRADNIQQRRRDSEMERKRGRSRMEAGETAPPYNNFQDPLDSFEKYMTLKEALTRSGDDVEKEKKDFACTVA</sequence>
<comment type="caution">
    <text evidence="3">The sequence shown here is derived from an EMBL/GenBank/DDBJ whole genome shotgun (WGS) entry which is preliminary data.</text>
</comment>
<reference evidence="3 4" key="1">
    <citation type="submission" date="2019-04" db="EMBL/GenBank/DDBJ databases">
        <title>High contiguity whole genome sequence and gene annotation resource for two Venturia nashicola isolates.</title>
        <authorList>
            <person name="Prokchorchik M."/>
            <person name="Won K."/>
            <person name="Lee Y."/>
            <person name="Choi E.D."/>
            <person name="Segonzac C."/>
            <person name="Sohn K.H."/>
        </authorList>
    </citation>
    <scope>NUCLEOTIDE SEQUENCE [LARGE SCALE GENOMIC DNA]</scope>
    <source>
        <strain evidence="3 4">PRI2</strain>
    </source>
</reference>
<dbReference type="AlphaFoldDB" id="A0A4Z1PKX2"/>
<evidence type="ECO:0000313" key="4">
    <source>
        <dbReference type="Proteomes" id="UP000298493"/>
    </source>
</evidence>
<evidence type="ECO:0000256" key="1">
    <source>
        <dbReference type="SAM" id="MobiDB-lite"/>
    </source>
</evidence>
<keyword evidence="2" id="KW-0472">Membrane</keyword>
<name>A0A4Z1PKX2_9PEZI</name>
<feature type="transmembrane region" description="Helical" evidence="2">
    <location>
        <begin position="32"/>
        <end position="54"/>
    </location>
</feature>
<evidence type="ECO:0000313" key="3">
    <source>
        <dbReference type="EMBL" id="TID26666.1"/>
    </source>
</evidence>
<feature type="compositionally biased region" description="Basic and acidic residues" evidence="1">
    <location>
        <begin position="150"/>
        <end position="180"/>
    </location>
</feature>
<feature type="region of interest" description="Disordered" evidence="1">
    <location>
        <begin position="1"/>
        <end position="24"/>
    </location>
</feature>
<dbReference type="Proteomes" id="UP000298493">
    <property type="component" value="Unassembled WGS sequence"/>
</dbReference>
<keyword evidence="4" id="KW-1185">Reference proteome</keyword>
<dbReference type="EMBL" id="SNSC02000002">
    <property type="protein sequence ID" value="TID26666.1"/>
    <property type="molecule type" value="Genomic_DNA"/>
</dbReference>
<accession>A0A4Z1PKX2</accession>
<protein>
    <submittedName>
        <fullName evidence="3">Uncharacterized protein</fullName>
    </submittedName>
</protein>
<keyword evidence="2" id="KW-0812">Transmembrane</keyword>
<gene>
    <name evidence="3" type="ORF">E6O75_ATG01159</name>
</gene>